<keyword evidence="3" id="KW-1185">Reference proteome</keyword>
<organism evidence="2 3">
    <name type="scientific">Legionella parisiensis</name>
    <dbReference type="NCBI Taxonomy" id="45071"/>
    <lineage>
        <taxon>Bacteria</taxon>
        <taxon>Pseudomonadati</taxon>
        <taxon>Pseudomonadota</taxon>
        <taxon>Gammaproteobacteria</taxon>
        <taxon>Legionellales</taxon>
        <taxon>Legionellaceae</taxon>
        <taxon>Legionella</taxon>
    </lineage>
</organism>
<gene>
    <name evidence="2" type="ORF">lpari_02618</name>
</gene>
<evidence type="ECO:0000313" key="2">
    <source>
        <dbReference type="EMBL" id="OEH46280.1"/>
    </source>
</evidence>
<keyword evidence="1" id="KW-0812">Transmembrane</keyword>
<feature type="transmembrane region" description="Helical" evidence="1">
    <location>
        <begin position="6"/>
        <end position="25"/>
    </location>
</feature>
<dbReference type="AlphaFoldDB" id="A0A1E5JP87"/>
<dbReference type="PATRIC" id="fig|45071.6.peg.3490"/>
<keyword evidence="1" id="KW-0472">Membrane</keyword>
<reference evidence="2 3" key="1">
    <citation type="submission" date="2016-02" db="EMBL/GenBank/DDBJ databases">
        <title>Secondary metabolites in Legionella.</title>
        <authorList>
            <person name="Tobias N.J."/>
            <person name="Bode H.B."/>
        </authorList>
    </citation>
    <scope>NUCLEOTIDE SEQUENCE [LARGE SCALE GENOMIC DNA]</scope>
    <source>
        <strain evidence="2 3">DSM 19216</strain>
    </source>
</reference>
<evidence type="ECO:0000313" key="3">
    <source>
        <dbReference type="Proteomes" id="UP000095229"/>
    </source>
</evidence>
<protein>
    <submittedName>
        <fullName evidence="2">Uncharacterized protein</fullName>
    </submittedName>
</protein>
<dbReference type="Proteomes" id="UP000095229">
    <property type="component" value="Unassembled WGS sequence"/>
</dbReference>
<proteinExistence type="predicted"/>
<keyword evidence="1" id="KW-1133">Transmembrane helix</keyword>
<name>A0A1E5JP87_9GAMM</name>
<feature type="transmembrane region" description="Helical" evidence="1">
    <location>
        <begin position="32"/>
        <end position="52"/>
    </location>
</feature>
<dbReference type="EMBL" id="LSOG01000069">
    <property type="protein sequence ID" value="OEH46280.1"/>
    <property type="molecule type" value="Genomic_DNA"/>
</dbReference>
<sequence length="57" mass="6712">MIINAWVLGMFVVFLIILFSLMIYFQKNKQKLSFIFSLVSFLIMLAIFLHGVSFKLH</sequence>
<evidence type="ECO:0000256" key="1">
    <source>
        <dbReference type="SAM" id="Phobius"/>
    </source>
</evidence>
<dbReference type="STRING" id="45071.Lpar_3233"/>
<comment type="caution">
    <text evidence="2">The sequence shown here is derived from an EMBL/GenBank/DDBJ whole genome shotgun (WGS) entry which is preliminary data.</text>
</comment>
<accession>A0A1E5JP87</accession>